<reference evidence="2 3" key="1">
    <citation type="submission" date="2018-03" db="EMBL/GenBank/DDBJ databases">
        <title>Genomic Encyclopedia of Archaeal and Bacterial Type Strains, Phase II (KMG-II): from individual species to whole genera.</title>
        <authorList>
            <person name="Goeker M."/>
        </authorList>
    </citation>
    <scope>NUCLEOTIDE SEQUENCE [LARGE SCALE GENOMIC DNA]</scope>
    <source>
        <strain evidence="2 3">DSM 28229</strain>
    </source>
</reference>
<feature type="transmembrane region" description="Helical" evidence="1">
    <location>
        <begin position="32"/>
        <end position="55"/>
    </location>
</feature>
<keyword evidence="1" id="KW-0472">Membrane</keyword>
<dbReference type="AlphaFoldDB" id="A0A315ZG14"/>
<keyword evidence="1" id="KW-0812">Transmembrane</keyword>
<evidence type="ECO:0000256" key="1">
    <source>
        <dbReference type="SAM" id="Phobius"/>
    </source>
</evidence>
<dbReference type="Proteomes" id="UP000245535">
    <property type="component" value="Unassembled WGS sequence"/>
</dbReference>
<gene>
    <name evidence="2" type="ORF">BC781_1244</name>
</gene>
<accession>A0A315ZG14</accession>
<dbReference type="EMBL" id="QGDO01000024">
    <property type="protein sequence ID" value="PWJ31534.1"/>
    <property type="molecule type" value="Genomic_DNA"/>
</dbReference>
<protein>
    <submittedName>
        <fullName evidence="2">Uncharacterized protein</fullName>
    </submittedName>
</protein>
<keyword evidence="3" id="KW-1185">Reference proteome</keyword>
<evidence type="ECO:0000313" key="2">
    <source>
        <dbReference type="EMBL" id="PWJ31534.1"/>
    </source>
</evidence>
<keyword evidence="1" id="KW-1133">Transmembrane helix</keyword>
<comment type="caution">
    <text evidence="2">The sequence shown here is derived from an EMBL/GenBank/DDBJ whole genome shotgun (WGS) entry which is preliminary data.</text>
</comment>
<name>A0A315ZG14_SEDFL</name>
<evidence type="ECO:0000313" key="3">
    <source>
        <dbReference type="Proteomes" id="UP000245535"/>
    </source>
</evidence>
<feature type="transmembrane region" description="Helical" evidence="1">
    <location>
        <begin position="7"/>
        <end position="26"/>
    </location>
</feature>
<organism evidence="2 3">
    <name type="scientific">Sediminitomix flava</name>
    <dbReference type="NCBI Taxonomy" id="379075"/>
    <lineage>
        <taxon>Bacteria</taxon>
        <taxon>Pseudomonadati</taxon>
        <taxon>Bacteroidota</taxon>
        <taxon>Cytophagia</taxon>
        <taxon>Cytophagales</taxon>
        <taxon>Flammeovirgaceae</taxon>
        <taxon>Sediminitomix</taxon>
    </lineage>
</organism>
<proteinExistence type="predicted"/>
<sequence length="61" mass="7202">MFFVINLIILIGYIFVFTRFQLSFLGHDEYGLAKLFLIISVVSIHIIAVFIFAIFKYRQLK</sequence>